<reference evidence="4 5" key="1">
    <citation type="journal article" date="2020" name="Microb. Ecol.">
        <title>Ecogenomics of the Marine Benthic Filamentous Cyanobacterium Adonisia.</title>
        <authorList>
            <person name="Walter J.M."/>
            <person name="Coutinho F.H."/>
            <person name="Leomil L."/>
            <person name="Hargreaves P.I."/>
            <person name="Campeao M.E."/>
            <person name="Vieira V.V."/>
            <person name="Silva B.S."/>
            <person name="Fistarol G.O."/>
            <person name="Salomon P.S."/>
            <person name="Sawabe T."/>
            <person name="Mino S."/>
            <person name="Hosokawa M."/>
            <person name="Miyashita H."/>
            <person name="Maruyama F."/>
            <person name="van Verk M.C."/>
            <person name="Dutilh B.E."/>
            <person name="Thompson C.C."/>
            <person name="Thompson F.L."/>
        </authorList>
    </citation>
    <scope>NUCLEOTIDE SEQUENCE [LARGE SCALE GENOMIC DNA]</scope>
    <source>
        <strain evidence="4 5">CCMR0081</strain>
    </source>
</reference>
<dbReference type="Pfam" id="PF20155">
    <property type="entry name" value="TMP_3"/>
    <property type="match status" value="1"/>
</dbReference>
<accession>A0A6M0RFQ7</accession>
<evidence type="ECO:0000313" key="4">
    <source>
        <dbReference type="EMBL" id="NEZ55055.1"/>
    </source>
</evidence>
<dbReference type="InterPro" id="IPR013491">
    <property type="entry name" value="Tape_meas_N"/>
</dbReference>
<evidence type="ECO:0000256" key="2">
    <source>
        <dbReference type="SAM" id="MobiDB-lite"/>
    </source>
</evidence>
<dbReference type="EMBL" id="QXHD01000004">
    <property type="protein sequence ID" value="NEZ55055.1"/>
    <property type="molecule type" value="Genomic_DNA"/>
</dbReference>
<dbReference type="RefSeq" id="WP_163696814.1">
    <property type="nucleotide sequence ID" value="NZ_QXHD01000004.1"/>
</dbReference>
<evidence type="ECO:0000256" key="1">
    <source>
        <dbReference type="SAM" id="Coils"/>
    </source>
</evidence>
<dbReference type="Proteomes" id="UP000481033">
    <property type="component" value="Unassembled WGS sequence"/>
</dbReference>
<organism evidence="4 5">
    <name type="scientific">Adonisia turfae CCMR0081</name>
    <dbReference type="NCBI Taxonomy" id="2292702"/>
    <lineage>
        <taxon>Bacteria</taxon>
        <taxon>Bacillati</taxon>
        <taxon>Cyanobacteriota</taxon>
        <taxon>Adonisia</taxon>
        <taxon>Adonisia turfae</taxon>
    </lineage>
</organism>
<dbReference type="AlphaFoldDB" id="A0A6M0RFQ7"/>
<feature type="region of interest" description="Disordered" evidence="2">
    <location>
        <begin position="343"/>
        <end position="387"/>
    </location>
</feature>
<keyword evidence="5" id="KW-1185">Reference proteome</keyword>
<name>A0A6M0RFQ7_9CYAN</name>
<feature type="domain" description="Tape measure protein N-terminal" evidence="3">
    <location>
        <begin position="947"/>
        <end position="1132"/>
    </location>
</feature>
<protein>
    <recommendedName>
        <fullName evidence="3">Tape measure protein N-terminal domain-containing protein</fullName>
    </recommendedName>
</protein>
<feature type="coiled-coil region" evidence="1">
    <location>
        <begin position="16"/>
        <end position="43"/>
    </location>
</feature>
<proteinExistence type="predicted"/>
<gene>
    <name evidence="4" type="ORF">DXZ20_05050</name>
</gene>
<evidence type="ECO:0000259" key="3">
    <source>
        <dbReference type="Pfam" id="PF20155"/>
    </source>
</evidence>
<comment type="caution">
    <text evidence="4">The sequence shown here is derived from an EMBL/GenBank/DDBJ whole genome shotgun (WGS) entry which is preliminary data.</text>
</comment>
<feature type="compositionally biased region" description="Low complexity" evidence="2">
    <location>
        <begin position="354"/>
        <end position="363"/>
    </location>
</feature>
<evidence type="ECO:0000313" key="5">
    <source>
        <dbReference type="Proteomes" id="UP000481033"/>
    </source>
</evidence>
<sequence>MSQSIGTLFLELELNTEKYTAGMQAAKAQAEKLERDLKRTLNIGGRNSFDIAPKVDLSGLHELNQVYDSKIKHRKQVQADLDRNPITPRVNTTELDALEKQLDRLSGKQIQITAKVQSQVLATGGTIGGSKNSAKTKTEVVIPTTTEGLLEAILTELRKPNDTSTMDKLMTGFFTSIGAGFGSVVSERARTTLRANFDLDKKTLDGLERNLKKAGQVLFENPEVRAAAEDLSKIVEARLERASTKVSKALVNASKAPNAKEGVAAFGKGVSTTPAEAKREAVETSKELFSASTQLAKTLGNAFEKALNEALAKTKQRVESGEAFQIPLAFPELQAELVEAYKQAPAAEQRRDSSTTGRDSTTTPVNSKPPKVSAPNLDKLPMAPPDMGRIKKLTKEIEEGARKAKALATVNPSRASAHADIGISLIPKLLKDLDTLLAQIDPAADRMGKGQELASLKGRVTRASQSLDQLNIGSAKGVGSPQDAIERVGLAFSAQIKSARALRGTDQSAGMAKAINEAIEAGRKAIDDALASYGDDVPAAAKKAAGIARARITKADKGASSLLSEMDDVGSASGKGYSKGLTDAIDNATNATSQFSKAVVDRLKDDLEIQSPSRVLKRLGLDSGEGYLQGLKQKMAEVSDVFGDNAAKFFEVERTGNALATGQAMLTSKKGQGFIGDALVAGAGFGAGKVNGDIASIITEAVATIVARQLSGVIAATIDASKAGEISVGALKDIDEFRAGIKAVAKRLGMAEEEFGDLLAGDLAGMVGGRAVGMTASGVASGLPFPLNQVPGVVGGMSSAIGVGKVRDSMKGIGQNVDAGIDSGVNINEVKAIGEQIGRALVNATEDELGIASPSKRFIEIMRRVGEGIQIGAAQIDSSGIGEKVAESGEAMGQSLNNVGKISVDPFTSKLDGLRDVLSATLQGFIAFRAITFAVPLLAEFAKASEQTALQMDRVRRGLTFIADDAQKAGRIAKQLSSEANRLGIDATASQEAYVGLGAAARGTELEDDVMAIAKASNEASAVYGMTIAEQEQTNRALSQMISKGRISTEELRGQMEALPGSFQIAARAMNVTTAELDKMLQLGQVTSEEFLPKFAQQISLELAGAIADASNSSAASLARLGNAMGTLRDKFGTISLAVKKVGIDALLPVLQFAANNAELLTVGFTSLSVVMISKLIPPTMALVREYSVRQISPLGGRS</sequence>
<keyword evidence="1" id="KW-0175">Coiled coil</keyword>
<dbReference type="NCBIfam" id="TIGR02675">
    <property type="entry name" value="tape_meas_nterm"/>
    <property type="match status" value="1"/>
</dbReference>